<sequence length="318" mass="33971">MVQLLQASTVDNSASSAASAATPAAPTGPVGGVPDFPPPSTTLVPGGYTRSPSPIDRSTGLSFIGYPAIGRGSHSLPRHYTSTTSDNETNTTLTQVTVEHVRVPGLVITTTTKVQFEHPAHFLNMHGDSQATSNSTQSATSNSTEPATNADNASAPVARADNGNDSDYDVTDTFSDSDDSETYSIDDSIADAYLVPSPAVYTRPTDETGPFHVVAAGRDVGIFQGDWDTVVRSKCLGVRNSHSQRFENWDDALYQYARCYQRCQPGWEIQVLDTTSTVIYDTTYSYSKVPGPGVHMLGVVDITGLDLDPSRVTKIARV</sequence>
<dbReference type="Proteomes" id="UP001465976">
    <property type="component" value="Unassembled WGS sequence"/>
</dbReference>
<feature type="compositionally biased region" description="Low complexity" evidence="1">
    <location>
        <begin position="7"/>
        <end position="34"/>
    </location>
</feature>
<feature type="region of interest" description="Disordered" evidence="1">
    <location>
        <begin position="1"/>
        <end position="56"/>
    </location>
</feature>
<reference evidence="2 3" key="1">
    <citation type="submission" date="2024-02" db="EMBL/GenBank/DDBJ databases">
        <title>A draft genome for the cacao thread blight pathogen Marasmius crinis-equi.</title>
        <authorList>
            <person name="Cohen S.P."/>
            <person name="Baruah I.K."/>
            <person name="Amoako-Attah I."/>
            <person name="Bukari Y."/>
            <person name="Meinhardt L.W."/>
            <person name="Bailey B.A."/>
        </authorList>
    </citation>
    <scope>NUCLEOTIDE SEQUENCE [LARGE SCALE GENOMIC DNA]</scope>
    <source>
        <strain evidence="2 3">GH-76</strain>
    </source>
</reference>
<comment type="caution">
    <text evidence="2">The sequence shown here is derived from an EMBL/GenBank/DDBJ whole genome shotgun (WGS) entry which is preliminary data.</text>
</comment>
<evidence type="ECO:0000313" key="2">
    <source>
        <dbReference type="EMBL" id="KAL0569848.1"/>
    </source>
</evidence>
<feature type="compositionally biased region" description="Low complexity" evidence="1">
    <location>
        <begin position="129"/>
        <end position="144"/>
    </location>
</feature>
<proteinExistence type="predicted"/>
<gene>
    <name evidence="2" type="ORF">V5O48_012114</name>
</gene>
<accession>A0ABR3F3V1</accession>
<organism evidence="2 3">
    <name type="scientific">Marasmius crinis-equi</name>
    <dbReference type="NCBI Taxonomy" id="585013"/>
    <lineage>
        <taxon>Eukaryota</taxon>
        <taxon>Fungi</taxon>
        <taxon>Dikarya</taxon>
        <taxon>Basidiomycota</taxon>
        <taxon>Agaricomycotina</taxon>
        <taxon>Agaricomycetes</taxon>
        <taxon>Agaricomycetidae</taxon>
        <taxon>Agaricales</taxon>
        <taxon>Marasmiineae</taxon>
        <taxon>Marasmiaceae</taxon>
        <taxon>Marasmius</taxon>
    </lineage>
</organism>
<name>A0ABR3F3V1_9AGAR</name>
<feature type="region of interest" description="Disordered" evidence="1">
    <location>
        <begin position="125"/>
        <end position="181"/>
    </location>
</feature>
<feature type="compositionally biased region" description="Acidic residues" evidence="1">
    <location>
        <begin position="164"/>
        <end position="181"/>
    </location>
</feature>
<evidence type="ECO:0000313" key="3">
    <source>
        <dbReference type="Proteomes" id="UP001465976"/>
    </source>
</evidence>
<keyword evidence="3" id="KW-1185">Reference proteome</keyword>
<protein>
    <submittedName>
        <fullName evidence="2">Uncharacterized protein</fullName>
    </submittedName>
</protein>
<dbReference type="EMBL" id="JBAHYK010001040">
    <property type="protein sequence ID" value="KAL0569848.1"/>
    <property type="molecule type" value="Genomic_DNA"/>
</dbReference>
<evidence type="ECO:0000256" key="1">
    <source>
        <dbReference type="SAM" id="MobiDB-lite"/>
    </source>
</evidence>